<dbReference type="SUPFAM" id="SSF53335">
    <property type="entry name" value="S-adenosyl-L-methionine-dependent methyltransferases"/>
    <property type="match status" value="1"/>
</dbReference>
<gene>
    <name evidence="4" type="ORF">LCGC14_1793600</name>
</gene>
<accession>A0A0F9GRS3</accession>
<evidence type="ECO:0000256" key="2">
    <source>
        <dbReference type="ARBA" id="ARBA00022679"/>
    </source>
</evidence>
<dbReference type="Pfam" id="PF05063">
    <property type="entry name" value="MT-A70"/>
    <property type="match status" value="1"/>
</dbReference>
<proteinExistence type="predicted"/>
<dbReference type="InterPro" id="IPR029063">
    <property type="entry name" value="SAM-dependent_MTases_sf"/>
</dbReference>
<dbReference type="EMBL" id="LAZR01017175">
    <property type="protein sequence ID" value="KKM01524.1"/>
    <property type="molecule type" value="Genomic_DNA"/>
</dbReference>
<keyword evidence="3" id="KW-0949">S-adenosyl-L-methionine</keyword>
<evidence type="ECO:0008006" key="5">
    <source>
        <dbReference type="Google" id="ProtNLM"/>
    </source>
</evidence>
<name>A0A0F9GRS3_9ZZZZ</name>
<keyword evidence="2" id="KW-0808">Transferase</keyword>
<dbReference type="GO" id="GO:0001734">
    <property type="term" value="F:mRNA m(6)A methyltransferase activity"/>
    <property type="evidence" value="ECO:0007669"/>
    <property type="project" value="UniProtKB-ARBA"/>
</dbReference>
<evidence type="ECO:0000256" key="1">
    <source>
        <dbReference type="ARBA" id="ARBA00022603"/>
    </source>
</evidence>
<dbReference type="PANTHER" id="PTHR12829:SF7">
    <property type="entry name" value="N6-ADENOSINE-METHYLTRANSFERASE CATALYTIC SUBUNIT"/>
    <property type="match status" value="1"/>
</dbReference>
<dbReference type="GO" id="GO:0005634">
    <property type="term" value="C:nucleus"/>
    <property type="evidence" value="ECO:0007669"/>
    <property type="project" value="TreeGrafter"/>
</dbReference>
<keyword evidence="1" id="KW-0489">Methyltransferase</keyword>
<protein>
    <recommendedName>
        <fullName evidence="5">Methyltransferase</fullName>
    </recommendedName>
</protein>
<reference evidence="4" key="1">
    <citation type="journal article" date="2015" name="Nature">
        <title>Complex archaea that bridge the gap between prokaryotes and eukaryotes.</title>
        <authorList>
            <person name="Spang A."/>
            <person name="Saw J.H."/>
            <person name="Jorgensen S.L."/>
            <person name="Zaremba-Niedzwiedzka K."/>
            <person name="Martijn J."/>
            <person name="Lind A.E."/>
            <person name="van Eijk R."/>
            <person name="Schleper C."/>
            <person name="Guy L."/>
            <person name="Ettema T.J."/>
        </authorList>
    </citation>
    <scope>NUCLEOTIDE SEQUENCE</scope>
</reference>
<dbReference type="InterPro" id="IPR007757">
    <property type="entry name" value="MT-A70-like"/>
</dbReference>
<organism evidence="4">
    <name type="scientific">marine sediment metagenome</name>
    <dbReference type="NCBI Taxonomy" id="412755"/>
    <lineage>
        <taxon>unclassified sequences</taxon>
        <taxon>metagenomes</taxon>
        <taxon>ecological metagenomes</taxon>
    </lineage>
</organism>
<evidence type="ECO:0000256" key="3">
    <source>
        <dbReference type="ARBA" id="ARBA00022691"/>
    </source>
</evidence>
<evidence type="ECO:0000313" key="4">
    <source>
        <dbReference type="EMBL" id="KKM01524.1"/>
    </source>
</evidence>
<comment type="caution">
    <text evidence="4">The sequence shown here is derived from an EMBL/GenBank/DDBJ whole genome shotgun (WGS) entry which is preliminary data.</text>
</comment>
<dbReference type="GO" id="GO:0032259">
    <property type="term" value="P:methylation"/>
    <property type="evidence" value="ECO:0007669"/>
    <property type="project" value="UniProtKB-KW"/>
</dbReference>
<dbReference type="PANTHER" id="PTHR12829">
    <property type="entry name" value="N6-ADENOSINE-METHYLTRANSFERASE"/>
    <property type="match status" value="1"/>
</dbReference>
<dbReference type="AlphaFoldDB" id="A0A0F9GRS3"/>
<dbReference type="PROSITE" id="PS51143">
    <property type="entry name" value="MT_A70"/>
    <property type="match status" value="1"/>
</dbReference>
<sequence length="324" mass="36800">MGMTEETALAIFETETDIVEFSETAVEPHRELPDLLDYSRKLAALHEIAKAAKVDIPARNRIVACDALARRRAGGILADPAFERMPPSGVRPCDTMSLADLGLDGDAGRKTASRLMSLATVPQVEWDQYVHVTEILTHTGFLNLAKKLTVPPEIVGEYNVIVLDPPWPGRKIIREVRPNQERQYDYPDMTIEGIKRMDLPVADDCHVFLWITHKLLLNGFDIFGHWGVRYVCTFVWHKPGGYQPVGLPQYNCEFVLYGRIGKPIFRDTKDFNVCFTAPRGRHSEKPDFFFEMIARTTGGRRLSMYERKEREGFEVWGNEAGSTE</sequence>